<dbReference type="AlphaFoldDB" id="A0A6B3LHQ2"/>
<protein>
    <submittedName>
        <fullName evidence="2">Uncharacterized protein</fullName>
    </submittedName>
</protein>
<evidence type="ECO:0000256" key="1">
    <source>
        <dbReference type="SAM" id="SignalP"/>
    </source>
</evidence>
<evidence type="ECO:0000313" key="3">
    <source>
        <dbReference type="Proteomes" id="UP000474777"/>
    </source>
</evidence>
<comment type="caution">
    <text evidence="2">The sequence shown here is derived from an EMBL/GenBank/DDBJ whole genome shotgun (WGS) entry which is preliminary data.</text>
</comment>
<feature type="signal peptide" evidence="1">
    <location>
        <begin position="1"/>
        <end position="19"/>
    </location>
</feature>
<feature type="chain" id="PRO_5025636698" evidence="1">
    <location>
        <begin position="20"/>
        <end position="282"/>
    </location>
</feature>
<organism evidence="2 3">
    <name type="scientific">Pontibacter burrus</name>
    <dbReference type="NCBI Taxonomy" id="2704466"/>
    <lineage>
        <taxon>Bacteria</taxon>
        <taxon>Pseudomonadati</taxon>
        <taxon>Bacteroidota</taxon>
        <taxon>Cytophagia</taxon>
        <taxon>Cytophagales</taxon>
        <taxon>Hymenobacteraceae</taxon>
        <taxon>Pontibacter</taxon>
    </lineage>
</organism>
<keyword evidence="1" id="KW-0732">Signal</keyword>
<name>A0A6B3LHQ2_9BACT</name>
<dbReference type="EMBL" id="JAAGWD010000001">
    <property type="protein sequence ID" value="NEM96109.1"/>
    <property type="molecule type" value="Genomic_DNA"/>
</dbReference>
<reference evidence="2 3" key="1">
    <citation type="submission" date="2020-02" db="EMBL/GenBank/DDBJ databases">
        <authorList>
            <person name="Kim M.K."/>
        </authorList>
    </citation>
    <scope>NUCLEOTIDE SEQUENCE [LARGE SCALE GENOMIC DNA]</scope>
    <source>
        <strain evidence="2 3">BT327</strain>
    </source>
</reference>
<evidence type="ECO:0000313" key="2">
    <source>
        <dbReference type="EMBL" id="NEM96109.1"/>
    </source>
</evidence>
<dbReference type="RefSeq" id="WP_163910780.1">
    <property type="nucleotide sequence ID" value="NZ_JAAGWD010000001.1"/>
</dbReference>
<gene>
    <name evidence="2" type="ORF">GXP69_00250</name>
</gene>
<proteinExistence type="predicted"/>
<sequence length="282" mass="31961">MNKLLLILSLLLLPFITLAQKVDKKKEAQVLDEGYKLYQSEMASWHGTDLFLANHADLKEQAGGYFSYPHQDSVTCIFYSKGDVPSSLVSFTFSKELDLNSVKTRAVQRPFTEQENTLYQIRKKALDEINNDTLFQRFNNTSLNLVPLIEGNNKKVYVLTGPQVNGVVILGNDYLLTFDKNSNVSSKKKLHNNIIPIDFASSKTDEAVTMHSHLPSTGNYLTPTDVCTLLLYGQMSNWKQHYTISENLISIWDVDQRNAVVLTRKAWDKIRKHSAEAAANKN</sequence>
<dbReference type="Proteomes" id="UP000474777">
    <property type="component" value="Unassembled WGS sequence"/>
</dbReference>
<accession>A0A6B3LHQ2</accession>
<keyword evidence="3" id="KW-1185">Reference proteome</keyword>